<dbReference type="PROSITE" id="PS50948">
    <property type="entry name" value="PAN"/>
    <property type="match status" value="1"/>
</dbReference>
<accession>A0AAD8N7M7</accession>
<feature type="transmembrane region" description="Helical" evidence="3">
    <location>
        <begin position="419"/>
        <end position="442"/>
    </location>
</feature>
<keyword evidence="1 4" id="KW-0732">Signal</keyword>
<evidence type="ECO:0000259" key="6">
    <source>
        <dbReference type="PROSITE" id="PS50948"/>
    </source>
</evidence>
<dbReference type="Proteomes" id="UP001237642">
    <property type="component" value="Unassembled WGS sequence"/>
</dbReference>
<keyword evidence="3" id="KW-0812">Transmembrane</keyword>
<gene>
    <name evidence="7" type="ORF">POM88_004365</name>
</gene>
<dbReference type="InterPro" id="IPR035446">
    <property type="entry name" value="SLSG/EP1"/>
</dbReference>
<evidence type="ECO:0000256" key="3">
    <source>
        <dbReference type="SAM" id="Phobius"/>
    </source>
</evidence>
<dbReference type="SUPFAM" id="SSF51110">
    <property type="entry name" value="alpha-D-mannose-specific plant lectins"/>
    <property type="match status" value="1"/>
</dbReference>
<evidence type="ECO:0000313" key="8">
    <source>
        <dbReference type="Proteomes" id="UP001237642"/>
    </source>
</evidence>
<evidence type="ECO:0000256" key="1">
    <source>
        <dbReference type="ARBA" id="ARBA00022729"/>
    </source>
</evidence>
<evidence type="ECO:0000259" key="5">
    <source>
        <dbReference type="PROSITE" id="PS50927"/>
    </source>
</evidence>
<reference evidence="7" key="2">
    <citation type="submission" date="2023-05" db="EMBL/GenBank/DDBJ databases">
        <authorList>
            <person name="Schelkunov M.I."/>
        </authorList>
    </citation>
    <scope>NUCLEOTIDE SEQUENCE</scope>
    <source>
        <strain evidence="7">Hsosn_3</strain>
        <tissue evidence="7">Leaf</tissue>
    </source>
</reference>
<evidence type="ECO:0000313" key="7">
    <source>
        <dbReference type="EMBL" id="KAK1404760.1"/>
    </source>
</evidence>
<dbReference type="PIRSF" id="PIRSF002686">
    <property type="entry name" value="SLG"/>
    <property type="match status" value="1"/>
</dbReference>
<dbReference type="Gene3D" id="2.90.10.30">
    <property type="match status" value="1"/>
</dbReference>
<reference evidence="7" key="1">
    <citation type="submission" date="2023-02" db="EMBL/GenBank/DDBJ databases">
        <title>Genome of toxic invasive species Heracleum sosnowskyi carries increased number of genes despite the absence of recent whole-genome duplications.</title>
        <authorList>
            <person name="Schelkunov M."/>
            <person name="Shtratnikova V."/>
            <person name="Makarenko M."/>
            <person name="Klepikova A."/>
            <person name="Omelchenko D."/>
            <person name="Novikova G."/>
            <person name="Obukhova E."/>
            <person name="Bogdanov V."/>
            <person name="Penin A."/>
            <person name="Logacheva M."/>
        </authorList>
    </citation>
    <scope>NUCLEOTIDE SEQUENCE</scope>
    <source>
        <strain evidence="7">Hsosn_3</strain>
        <tissue evidence="7">Leaf</tissue>
    </source>
</reference>
<dbReference type="InterPro" id="IPR003609">
    <property type="entry name" value="Pan_app"/>
</dbReference>
<feature type="chain" id="PRO_5042088681" evidence="4">
    <location>
        <begin position="27"/>
        <end position="484"/>
    </location>
</feature>
<sequence>MTFKSNFLCFLYFVFAATLLLSRVESKTTDNLSKGFTVTPDSSVTSFQPLLTDSNANYSLGLLRVNHTQLALVILHLPSSQQLWIANTNRLPRWSSSTQILFNGSLVISDKHSTVFWSTNTNGDRVYLSNTSNLQIQDIDGPDSILWQSFDFPSDTLLENQNFTSNMTLNSSNGLYYMQLGYNFIGLYAKFSQHSGQDQIYHNHKAMEIKAKIMEGQGPIYAAISSDGFLGMYQNVTAPIDIQKFSSFQQFNPGNRILKIESDGNLKGYYWTGSSWILDYQAILEFCELPSSCGHYGLCHRGKGCSCLNNETDYSSGKCESPENNSGDFCTLRNSKYKVLRKSGVELPYKEQMGYEKMSTLEQCERSCKDSCKCWGAVYSNSSGFCYRIEYPIQTLVSVGDDTKVGYFKVRDSAGRNKVAIGLGIGAVMFCGAVLVFGWGVVMWRRKRRVSRAYVEGDNGVVGVGPYKDLASESFSSIELSERR</sequence>
<keyword evidence="3" id="KW-0472">Membrane</keyword>
<feature type="signal peptide" evidence="4">
    <location>
        <begin position="1"/>
        <end position="26"/>
    </location>
</feature>
<keyword evidence="8" id="KW-1185">Reference proteome</keyword>
<dbReference type="EMBL" id="JAUIZM010000001">
    <property type="protein sequence ID" value="KAK1404760.1"/>
    <property type="molecule type" value="Genomic_DNA"/>
</dbReference>
<feature type="domain" description="Apple" evidence="6">
    <location>
        <begin position="330"/>
        <end position="412"/>
    </location>
</feature>
<dbReference type="InterPro" id="IPR001480">
    <property type="entry name" value="Bulb-type_lectin_dom"/>
</dbReference>
<keyword evidence="2" id="KW-0325">Glycoprotein</keyword>
<dbReference type="SMART" id="SM00108">
    <property type="entry name" value="B_lectin"/>
    <property type="match status" value="1"/>
</dbReference>
<proteinExistence type="predicted"/>
<organism evidence="7 8">
    <name type="scientific">Heracleum sosnowskyi</name>
    <dbReference type="NCBI Taxonomy" id="360622"/>
    <lineage>
        <taxon>Eukaryota</taxon>
        <taxon>Viridiplantae</taxon>
        <taxon>Streptophyta</taxon>
        <taxon>Embryophyta</taxon>
        <taxon>Tracheophyta</taxon>
        <taxon>Spermatophyta</taxon>
        <taxon>Magnoliopsida</taxon>
        <taxon>eudicotyledons</taxon>
        <taxon>Gunneridae</taxon>
        <taxon>Pentapetalae</taxon>
        <taxon>asterids</taxon>
        <taxon>campanulids</taxon>
        <taxon>Apiales</taxon>
        <taxon>Apiaceae</taxon>
        <taxon>Apioideae</taxon>
        <taxon>apioid superclade</taxon>
        <taxon>Tordylieae</taxon>
        <taxon>Tordyliinae</taxon>
        <taxon>Heracleum</taxon>
    </lineage>
</organism>
<keyword evidence="3" id="KW-1133">Transmembrane helix</keyword>
<dbReference type="InterPro" id="IPR036426">
    <property type="entry name" value="Bulb-type_lectin_dom_sf"/>
</dbReference>
<dbReference type="PANTHER" id="PTHR32444">
    <property type="entry name" value="BULB-TYPE LECTIN DOMAIN-CONTAINING PROTEIN"/>
    <property type="match status" value="1"/>
</dbReference>
<feature type="domain" description="Bulb-type lectin" evidence="5">
    <location>
        <begin position="35"/>
        <end position="159"/>
    </location>
</feature>
<dbReference type="PROSITE" id="PS50927">
    <property type="entry name" value="BULB_LECTIN"/>
    <property type="match status" value="1"/>
</dbReference>
<evidence type="ECO:0000256" key="4">
    <source>
        <dbReference type="SAM" id="SignalP"/>
    </source>
</evidence>
<dbReference type="PANTHER" id="PTHR32444:SF108">
    <property type="entry name" value="OS02G0527900 PROTEIN"/>
    <property type="match status" value="1"/>
</dbReference>
<dbReference type="AlphaFoldDB" id="A0AAD8N7M7"/>
<comment type="caution">
    <text evidence="7">The sequence shown here is derived from an EMBL/GenBank/DDBJ whole genome shotgun (WGS) entry which is preliminary data.</text>
</comment>
<dbReference type="Pfam" id="PF01453">
    <property type="entry name" value="B_lectin"/>
    <property type="match status" value="1"/>
</dbReference>
<evidence type="ECO:0000256" key="2">
    <source>
        <dbReference type="ARBA" id="ARBA00023180"/>
    </source>
</evidence>
<name>A0AAD8N7M7_9APIA</name>
<protein>
    <submittedName>
        <fullName evidence="7">PAN domain-containing protein</fullName>
    </submittedName>
</protein>